<feature type="compositionally biased region" description="Low complexity" evidence="1">
    <location>
        <begin position="1"/>
        <end position="32"/>
    </location>
</feature>
<dbReference type="Gene3D" id="1.20.1280.50">
    <property type="match status" value="1"/>
</dbReference>
<evidence type="ECO:0000256" key="1">
    <source>
        <dbReference type="SAM" id="MobiDB-lite"/>
    </source>
</evidence>
<gene>
    <name evidence="3" type="ORF">CONCODRAFT_80915</name>
</gene>
<dbReference type="Proteomes" id="UP000070444">
    <property type="component" value="Unassembled WGS sequence"/>
</dbReference>
<feature type="region of interest" description="Disordered" evidence="1">
    <location>
        <begin position="1"/>
        <end position="69"/>
    </location>
</feature>
<dbReference type="InterPro" id="IPR001810">
    <property type="entry name" value="F-box_dom"/>
</dbReference>
<dbReference type="InterPro" id="IPR032675">
    <property type="entry name" value="LRR_dom_sf"/>
</dbReference>
<dbReference type="Pfam" id="PF00646">
    <property type="entry name" value="F-box"/>
    <property type="match status" value="1"/>
</dbReference>
<dbReference type="Gene3D" id="3.80.10.10">
    <property type="entry name" value="Ribonuclease Inhibitor"/>
    <property type="match status" value="1"/>
</dbReference>
<keyword evidence="4" id="KW-1185">Reference proteome</keyword>
<evidence type="ECO:0000259" key="2">
    <source>
        <dbReference type="Pfam" id="PF00646"/>
    </source>
</evidence>
<proteinExistence type="predicted"/>
<dbReference type="SUPFAM" id="SSF81383">
    <property type="entry name" value="F-box domain"/>
    <property type="match status" value="1"/>
</dbReference>
<protein>
    <recommendedName>
        <fullName evidence="2">F-box domain-containing protein</fullName>
    </recommendedName>
</protein>
<evidence type="ECO:0000313" key="3">
    <source>
        <dbReference type="EMBL" id="KXN64793.1"/>
    </source>
</evidence>
<accession>A0A137NPW3</accession>
<feature type="domain" description="F-box" evidence="2">
    <location>
        <begin position="79"/>
        <end position="114"/>
    </location>
</feature>
<evidence type="ECO:0000313" key="4">
    <source>
        <dbReference type="Proteomes" id="UP000070444"/>
    </source>
</evidence>
<dbReference type="SUPFAM" id="SSF52047">
    <property type="entry name" value="RNI-like"/>
    <property type="match status" value="1"/>
</dbReference>
<organism evidence="3 4">
    <name type="scientific">Conidiobolus coronatus (strain ATCC 28846 / CBS 209.66 / NRRL 28638)</name>
    <name type="common">Delacroixia coronata</name>
    <dbReference type="NCBI Taxonomy" id="796925"/>
    <lineage>
        <taxon>Eukaryota</taxon>
        <taxon>Fungi</taxon>
        <taxon>Fungi incertae sedis</taxon>
        <taxon>Zoopagomycota</taxon>
        <taxon>Entomophthoromycotina</taxon>
        <taxon>Entomophthoromycetes</taxon>
        <taxon>Entomophthorales</taxon>
        <taxon>Ancylistaceae</taxon>
        <taxon>Conidiobolus</taxon>
    </lineage>
</organism>
<sequence length="548" mass="63994">MSISSKSSSASDSSQNNVNESSYEESSNYSLISEHEESNYEEFSDYSLASENEESDYEESSNYSPATGSEDIIGGTSLWGDLDEEIWLQMFKYSKIKSLARYSLVSKKWHKIINPIIRRSIRLTRFKYKQLGDKDENLSESEQFEAEAKNCINTNRKYSEHVKVFKLVDSLQFNLAVEFFSVFNQIQILNISSVSMREDILLFSLRHLIQLKELSLSIMKILPSDITEAEFDKIQFPSSLAAINLTDVDMDSECKAFPAIFNDHQNFHTLIYGQKFKKPFLTQFSKPYPRLKRISIFDHNPEIPSTVLKVFKYNPQLHEVKYSAVKFRTIFVDTINLYLNTLTHLSLVDTGSYANLDQVYPKMKLPNLKFLVLRLVSFNVEFFRTLLTSATQLESLDVGINEEWKKWTKVISQKCNSLKHLTLFCPPIFCPKGEKFINLTKSFKYWIRSSFACEDTLQTLKFINFNPLAVHHEDIEQFYKLNLIRFKDYENRYQPSQMVNIVDHVRTFYTFPIIKFEKSIEGFESYLKKTSNWTSTSYSWKTEANSKK</sequence>
<name>A0A137NPW3_CONC2</name>
<dbReference type="AlphaFoldDB" id="A0A137NPW3"/>
<dbReference type="InterPro" id="IPR036047">
    <property type="entry name" value="F-box-like_dom_sf"/>
</dbReference>
<reference evidence="3 4" key="1">
    <citation type="journal article" date="2015" name="Genome Biol. Evol.">
        <title>Phylogenomic analyses indicate that early fungi evolved digesting cell walls of algal ancestors of land plants.</title>
        <authorList>
            <person name="Chang Y."/>
            <person name="Wang S."/>
            <person name="Sekimoto S."/>
            <person name="Aerts A.L."/>
            <person name="Choi C."/>
            <person name="Clum A."/>
            <person name="LaButti K.M."/>
            <person name="Lindquist E.A."/>
            <person name="Yee Ngan C."/>
            <person name="Ohm R.A."/>
            <person name="Salamov A.A."/>
            <person name="Grigoriev I.V."/>
            <person name="Spatafora J.W."/>
            <person name="Berbee M.L."/>
        </authorList>
    </citation>
    <scope>NUCLEOTIDE SEQUENCE [LARGE SCALE GENOMIC DNA]</scope>
    <source>
        <strain evidence="3 4">NRRL 28638</strain>
    </source>
</reference>
<dbReference type="EMBL" id="KQ965171">
    <property type="protein sequence ID" value="KXN64793.1"/>
    <property type="molecule type" value="Genomic_DNA"/>
</dbReference>